<keyword evidence="7" id="KW-0067">ATP-binding</keyword>
<feature type="chain" id="PRO_5025540730" evidence="11">
    <location>
        <begin position="27"/>
        <end position="265"/>
    </location>
</feature>
<evidence type="ECO:0000256" key="4">
    <source>
        <dbReference type="ARBA" id="ARBA00022692"/>
    </source>
</evidence>
<evidence type="ECO:0000256" key="2">
    <source>
        <dbReference type="ARBA" id="ARBA00022527"/>
    </source>
</evidence>
<dbReference type="AlphaFoldDB" id="A0A6A1VFN2"/>
<sequence>MWSTLLQRFTPLYLAFLLHHLTSTVAGDSQSRYTPVDNILLNCGSSGNSTALDGRTWTGDVNTKFHPLEQAQNQSSLTVTSVQQSSFATLVPFATARLSLSPFTYLFPVTAGQKFIRLYFYPASYSNFDRSKGLFSVKADRFTLLINFNASLTADADGDSADTIYREYCVNVEEDQRLNITFTPSPTVSNSYAFINGIEILSMPTDLYYTPADGQGASFVGRTRPYLIQNSTALEMAYRLNIGGSSISTREDTGMFREWSQDRST</sequence>
<dbReference type="InterPro" id="IPR045272">
    <property type="entry name" value="ANXUR1/2-like"/>
</dbReference>
<dbReference type="GO" id="GO:0005524">
    <property type="term" value="F:ATP binding"/>
    <property type="evidence" value="ECO:0007669"/>
    <property type="project" value="UniProtKB-KW"/>
</dbReference>
<reference evidence="13 14" key="1">
    <citation type="journal article" date="2019" name="Plant Biotechnol. J.">
        <title>The red bayberry genome and genetic basis of sex determination.</title>
        <authorList>
            <person name="Jia H.M."/>
            <person name="Jia H.J."/>
            <person name="Cai Q.L."/>
            <person name="Wang Y."/>
            <person name="Zhao H.B."/>
            <person name="Yang W.F."/>
            <person name="Wang G.Y."/>
            <person name="Li Y.H."/>
            <person name="Zhan D.L."/>
            <person name="Shen Y.T."/>
            <person name="Niu Q.F."/>
            <person name="Chang L."/>
            <person name="Qiu J."/>
            <person name="Zhao L."/>
            <person name="Xie H.B."/>
            <person name="Fu W.Y."/>
            <person name="Jin J."/>
            <person name="Li X.W."/>
            <person name="Jiao Y."/>
            <person name="Zhou C.C."/>
            <person name="Tu T."/>
            <person name="Chai C.Y."/>
            <person name="Gao J.L."/>
            <person name="Fan L.J."/>
            <person name="van de Weg E."/>
            <person name="Wang J.Y."/>
            <person name="Gao Z.S."/>
        </authorList>
    </citation>
    <scope>NUCLEOTIDE SEQUENCE [LARGE SCALE GENOMIC DNA]</scope>
    <source>
        <tissue evidence="13">Leaves</tissue>
    </source>
</reference>
<dbReference type="GO" id="GO:0004674">
    <property type="term" value="F:protein serine/threonine kinase activity"/>
    <property type="evidence" value="ECO:0007669"/>
    <property type="project" value="UniProtKB-KW"/>
</dbReference>
<dbReference type="GO" id="GO:0004714">
    <property type="term" value="F:transmembrane receptor protein tyrosine kinase activity"/>
    <property type="evidence" value="ECO:0007669"/>
    <property type="project" value="InterPro"/>
</dbReference>
<evidence type="ECO:0000256" key="3">
    <source>
        <dbReference type="ARBA" id="ARBA00022679"/>
    </source>
</evidence>
<protein>
    <submittedName>
        <fullName evidence="13">Receptor-like protein kinase FERONIA</fullName>
    </submittedName>
</protein>
<proteinExistence type="predicted"/>
<dbReference type="Pfam" id="PF12819">
    <property type="entry name" value="Malectin_like"/>
    <property type="match status" value="1"/>
</dbReference>
<keyword evidence="13" id="KW-0675">Receptor</keyword>
<keyword evidence="2" id="KW-0723">Serine/threonine-protein kinase</keyword>
<keyword evidence="5 11" id="KW-0732">Signal</keyword>
<comment type="subcellular location">
    <subcellularLocation>
        <location evidence="1">Membrane</location>
        <topology evidence="1">Single-pass type I membrane protein</topology>
    </subcellularLocation>
</comment>
<dbReference type="GO" id="GO:0016020">
    <property type="term" value="C:membrane"/>
    <property type="evidence" value="ECO:0007669"/>
    <property type="project" value="UniProtKB-SubCell"/>
</dbReference>
<comment type="caution">
    <text evidence="13">The sequence shown here is derived from an EMBL/GenBank/DDBJ whole genome shotgun (WGS) entry which is preliminary data.</text>
</comment>
<dbReference type="Proteomes" id="UP000516437">
    <property type="component" value="Chromosome 6"/>
</dbReference>
<keyword evidence="10" id="KW-0325">Glycoprotein</keyword>
<keyword evidence="3" id="KW-0808">Transferase</keyword>
<evidence type="ECO:0000259" key="12">
    <source>
        <dbReference type="Pfam" id="PF12819"/>
    </source>
</evidence>
<keyword evidence="6" id="KW-0547">Nucleotide-binding</keyword>
<keyword evidence="14" id="KW-1185">Reference proteome</keyword>
<organism evidence="13 14">
    <name type="scientific">Morella rubra</name>
    <name type="common">Chinese bayberry</name>
    <dbReference type="NCBI Taxonomy" id="262757"/>
    <lineage>
        <taxon>Eukaryota</taxon>
        <taxon>Viridiplantae</taxon>
        <taxon>Streptophyta</taxon>
        <taxon>Embryophyta</taxon>
        <taxon>Tracheophyta</taxon>
        <taxon>Spermatophyta</taxon>
        <taxon>Magnoliopsida</taxon>
        <taxon>eudicotyledons</taxon>
        <taxon>Gunneridae</taxon>
        <taxon>Pentapetalae</taxon>
        <taxon>rosids</taxon>
        <taxon>fabids</taxon>
        <taxon>Fagales</taxon>
        <taxon>Myricaceae</taxon>
        <taxon>Morella</taxon>
    </lineage>
</organism>
<accession>A0A6A1VFN2</accession>
<dbReference type="EMBL" id="RXIC02000024">
    <property type="protein sequence ID" value="KAB1211554.1"/>
    <property type="molecule type" value="Genomic_DNA"/>
</dbReference>
<evidence type="ECO:0000256" key="11">
    <source>
        <dbReference type="SAM" id="SignalP"/>
    </source>
</evidence>
<dbReference type="PANTHER" id="PTHR34590:SF15">
    <property type="entry name" value="PROTEIN KINASE DOMAIN-CONTAINING PROTEIN"/>
    <property type="match status" value="1"/>
</dbReference>
<feature type="signal peptide" evidence="11">
    <location>
        <begin position="1"/>
        <end position="26"/>
    </location>
</feature>
<dbReference type="OrthoDB" id="1720310at2759"/>
<evidence type="ECO:0000256" key="6">
    <source>
        <dbReference type="ARBA" id="ARBA00022741"/>
    </source>
</evidence>
<keyword evidence="4" id="KW-0812">Transmembrane</keyword>
<evidence type="ECO:0000256" key="8">
    <source>
        <dbReference type="ARBA" id="ARBA00022989"/>
    </source>
</evidence>
<evidence type="ECO:0000256" key="10">
    <source>
        <dbReference type="ARBA" id="ARBA00023180"/>
    </source>
</evidence>
<evidence type="ECO:0000256" key="5">
    <source>
        <dbReference type="ARBA" id="ARBA00022729"/>
    </source>
</evidence>
<keyword evidence="8" id="KW-1133">Transmembrane helix</keyword>
<gene>
    <name evidence="13" type="ORF">CJ030_MR6G013296</name>
</gene>
<dbReference type="InterPro" id="IPR024788">
    <property type="entry name" value="Malectin-like_Carb-bd_dom"/>
</dbReference>
<evidence type="ECO:0000256" key="9">
    <source>
        <dbReference type="ARBA" id="ARBA00023136"/>
    </source>
</evidence>
<dbReference type="Gene3D" id="2.60.120.430">
    <property type="entry name" value="Galactose-binding lectin"/>
    <property type="match status" value="1"/>
</dbReference>
<keyword evidence="9" id="KW-0472">Membrane</keyword>
<keyword evidence="13" id="KW-0418">Kinase</keyword>
<evidence type="ECO:0000313" key="14">
    <source>
        <dbReference type="Proteomes" id="UP000516437"/>
    </source>
</evidence>
<dbReference type="PANTHER" id="PTHR34590">
    <property type="entry name" value="OS03G0124300 PROTEIN-RELATED"/>
    <property type="match status" value="1"/>
</dbReference>
<feature type="domain" description="Malectin-like" evidence="12">
    <location>
        <begin position="41"/>
        <end position="261"/>
    </location>
</feature>
<evidence type="ECO:0000256" key="1">
    <source>
        <dbReference type="ARBA" id="ARBA00004479"/>
    </source>
</evidence>
<evidence type="ECO:0000256" key="7">
    <source>
        <dbReference type="ARBA" id="ARBA00022840"/>
    </source>
</evidence>
<dbReference type="FunFam" id="2.60.120.430:FF:000003">
    <property type="entry name" value="FERONIA receptor-like kinase"/>
    <property type="match status" value="1"/>
</dbReference>
<name>A0A6A1VFN2_9ROSI</name>
<evidence type="ECO:0000313" key="13">
    <source>
        <dbReference type="EMBL" id="KAB1211554.1"/>
    </source>
</evidence>